<evidence type="ECO:0000313" key="5">
    <source>
        <dbReference type="Proteomes" id="UP000832011"/>
    </source>
</evidence>
<dbReference type="SUPFAM" id="SSF46955">
    <property type="entry name" value="Putative DNA-binding domain"/>
    <property type="match status" value="1"/>
</dbReference>
<dbReference type="Gene3D" id="1.10.1660.10">
    <property type="match status" value="1"/>
</dbReference>
<accession>A0ABY4DXG5</accession>
<dbReference type="PANTHER" id="PTHR30204:SF92">
    <property type="entry name" value="HTH-TYPE TRANSCRIPTIONAL REGULATOR ZNTR"/>
    <property type="match status" value="1"/>
</dbReference>
<evidence type="ECO:0000259" key="3">
    <source>
        <dbReference type="PROSITE" id="PS50937"/>
    </source>
</evidence>
<dbReference type="PROSITE" id="PS00552">
    <property type="entry name" value="HTH_MERR_1"/>
    <property type="match status" value="1"/>
</dbReference>
<feature type="domain" description="HTH merR-type" evidence="3">
    <location>
        <begin position="1"/>
        <end position="68"/>
    </location>
</feature>
<dbReference type="Pfam" id="PF13411">
    <property type="entry name" value="MerR_1"/>
    <property type="match status" value="1"/>
</dbReference>
<reference evidence="4 5" key="1">
    <citation type="journal article" date="2022" name="Res Sq">
        <title>Evolution of multicellular longitudinally dividing oral cavity symbionts (Neisseriaceae).</title>
        <authorList>
            <person name="Nyongesa S."/>
            <person name="Weber P."/>
            <person name="Bernet E."/>
            <person name="Pullido F."/>
            <person name="Nieckarz M."/>
            <person name="Delaby M."/>
            <person name="Nieves C."/>
            <person name="Viehboeck T."/>
            <person name="Krause N."/>
            <person name="Rivera-Millot A."/>
            <person name="Nakamura A."/>
            <person name="Vischer N."/>
            <person name="VanNieuwenhze M."/>
            <person name="Brun Y."/>
            <person name="Cava F."/>
            <person name="Bulgheresi S."/>
            <person name="Veyrier F."/>
        </authorList>
    </citation>
    <scope>NUCLEOTIDE SEQUENCE [LARGE SCALE GENOMIC DNA]</scope>
    <source>
        <strain evidence="4 5">SN4</strain>
    </source>
</reference>
<evidence type="ECO:0000313" key="4">
    <source>
        <dbReference type="EMBL" id="UOO88211.1"/>
    </source>
</evidence>
<dbReference type="InterPro" id="IPR009061">
    <property type="entry name" value="DNA-bd_dom_put_sf"/>
</dbReference>
<organism evidence="4 5">
    <name type="scientific">Vitreoscilla massiliensis</name>
    <dbReference type="NCBI Taxonomy" id="1689272"/>
    <lineage>
        <taxon>Bacteria</taxon>
        <taxon>Pseudomonadati</taxon>
        <taxon>Pseudomonadota</taxon>
        <taxon>Betaproteobacteria</taxon>
        <taxon>Neisseriales</taxon>
        <taxon>Neisseriaceae</taxon>
        <taxon>Vitreoscilla</taxon>
    </lineage>
</organism>
<feature type="coiled-coil region" evidence="2">
    <location>
        <begin position="83"/>
        <end position="120"/>
    </location>
</feature>
<proteinExistence type="predicted"/>
<dbReference type="RefSeq" id="WP_058356359.1">
    <property type="nucleotide sequence ID" value="NZ_CABKVG010000009.1"/>
</dbReference>
<keyword evidence="1" id="KW-0238">DNA-binding</keyword>
<keyword evidence="2" id="KW-0175">Coiled coil</keyword>
<dbReference type="Proteomes" id="UP000832011">
    <property type="component" value="Chromosome"/>
</dbReference>
<dbReference type="EMBL" id="CP091511">
    <property type="protein sequence ID" value="UOO88211.1"/>
    <property type="molecule type" value="Genomic_DNA"/>
</dbReference>
<dbReference type="PROSITE" id="PS50937">
    <property type="entry name" value="HTH_MERR_2"/>
    <property type="match status" value="1"/>
</dbReference>
<dbReference type="InterPro" id="IPR000551">
    <property type="entry name" value="MerR-type_HTH_dom"/>
</dbReference>
<dbReference type="InterPro" id="IPR047057">
    <property type="entry name" value="MerR_fam"/>
</dbReference>
<dbReference type="PANTHER" id="PTHR30204">
    <property type="entry name" value="REDOX-CYCLING DRUG-SENSING TRANSCRIPTIONAL ACTIVATOR SOXR"/>
    <property type="match status" value="1"/>
</dbReference>
<evidence type="ECO:0000256" key="2">
    <source>
        <dbReference type="SAM" id="Coils"/>
    </source>
</evidence>
<evidence type="ECO:0000256" key="1">
    <source>
        <dbReference type="ARBA" id="ARBA00023125"/>
    </source>
</evidence>
<dbReference type="SMART" id="SM00422">
    <property type="entry name" value="HTH_MERR"/>
    <property type="match status" value="1"/>
</dbReference>
<sequence>MNLAKVSALTQVSPRMLRYYEQLGLLTPKRCDNNYRSYSDHDIECITKIKILNDAGMNLKAIHWLLPCFDLNSQSFKLCRIANELVEQELLLIADKLQQLQQSQALLQSFLAKSQQLQAEAGTP</sequence>
<gene>
    <name evidence="4" type="ORF">LVJ82_12015</name>
</gene>
<name>A0ABY4DXG5_9NEIS</name>
<protein>
    <submittedName>
        <fullName evidence="4">MerR family transcriptional regulator</fullName>
    </submittedName>
</protein>
<keyword evidence="5" id="KW-1185">Reference proteome</keyword>